<keyword evidence="5" id="KW-1185">Reference proteome</keyword>
<dbReference type="EMBL" id="JAINZZ010000001">
    <property type="protein sequence ID" value="MBY8876165.1"/>
    <property type="molecule type" value="Genomic_DNA"/>
</dbReference>
<dbReference type="SUPFAM" id="SSF55781">
    <property type="entry name" value="GAF domain-like"/>
    <property type="match status" value="1"/>
</dbReference>
<dbReference type="Pfam" id="PF01590">
    <property type="entry name" value="GAF"/>
    <property type="match status" value="1"/>
</dbReference>
<dbReference type="Pfam" id="PF07228">
    <property type="entry name" value="SpoIIE"/>
    <property type="match status" value="1"/>
</dbReference>
<dbReference type="SUPFAM" id="SSF81606">
    <property type="entry name" value="PP2C-like"/>
    <property type="match status" value="1"/>
</dbReference>
<evidence type="ECO:0000256" key="1">
    <source>
        <dbReference type="ARBA" id="ARBA00022801"/>
    </source>
</evidence>
<dbReference type="Gene3D" id="3.60.40.10">
    <property type="entry name" value="PPM-type phosphatase domain"/>
    <property type="match status" value="1"/>
</dbReference>
<dbReference type="InterPro" id="IPR003018">
    <property type="entry name" value="GAF"/>
</dbReference>
<dbReference type="PANTHER" id="PTHR43156:SF2">
    <property type="entry name" value="STAGE II SPORULATION PROTEIN E"/>
    <property type="match status" value="1"/>
</dbReference>
<feature type="domain" description="GAF" evidence="2">
    <location>
        <begin position="30"/>
        <end position="178"/>
    </location>
</feature>
<protein>
    <submittedName>
        <fullName evidence="4">SpoIIE family protein phosphatase</fullName>
    </submittedName>
</protein>
<evidence type="ECO:0000259" key="3">
    <source>
        <dbReference type="SMART" id="SM00331"/>
    </source>
</evidence>
<dbReference type="PANTHER" id="PTHR43156">
    <property type="entry name" value="STAGE II SPORULATION PROTEIN E-RELATED"/>
    <property type="match status" value="1"/>
</dbReference>
<reference evidence="4 5" key="1">
    <citation type="submission" date="2021-08" db="EMBL/GenBank/DDBJ databases">
        <title>WGS of actinomycetes from Thailand.</title>
        <authorList>
            <person name="Thawai C."/>
        </authorList>
    </citation>
    <scope>NUCLEOTIDE SEQUENCE [LARGE SCALE GENOMIC DNA]</scope>
    <source>
        <strain evidence="4 5">PLK6-54</strain>
    </source>
</reference>
<dbReference type="InterPro" id="IPR001932">
    <property type="entry name" value="PPM-type_phosphatase-like_dom"/>
</dbReference>
<feature type="domain" description="PPM-type phosphatase" evidence="3">
    <location>
        <begin position="203"/>
        <end position="431"/>
    </location>
</feature>
<dbReference type="InterPro" id="IPR029016">
    <property type="entry name" value="GAF-like_dom_sf"/>
</dbReference>
<proteinExistence type="predicted"/>
<dbReference type="InterPro" id="IPR052016">
    <property type="entry name" value="Bact_Sigma-Reg"/>
</dbReference>
<dbReference type="Proteomes" id="UP000778578">
    <property type="component" value="Unassembled WGS sequence"/>
</dbReference>
<accession>A0ABS7Q144</accession>
<dbReference type="InterPro" id="IPR036457">
    <property type="entry name" value="PPM-type-like_dom_sf"/>
</dbReference>
<sequence length="435" mass="45670">MAKKTRPLAGELPRAVFDPARLAAVADSGLLDSAPESTFDDLAQLALAVTGGQKAFFTVADGRRSFWKSAVGVDLAAGRENDIRDSPCHLLIGTGEELVAENAVTDPRIKDLAAVDALGVGAWAGYPVVSPDGHVLGGLCVVDKDARPFTAVQREALRTLARSVSSEIALRQALGLARASAEASAALARTLQDSLLPPRLPETPGLDVAAMHRPATATGMAGAEVVGDFYDLFRTRGTSWCAVMGDVCGKGIAAAKVTALARYTVRAEATQRTRPAGVLYRLHEALAEQQVSERFLTAALAVFRPDADGITGRYASAGHPPALIRRADGTVEELHADGIVLSPEIPASRDHHGETHFRLSPGDALLLYTDGITEARDDNRGPLFGDDRLATALAATRGAAAADTLERLWRAASDHSGGHAVDDTALMMVRVTPGA</sequence>
<evidence type="ECO:0000259" key="2">
    <source>
        <dbReference type="SMART" id="SM00065"/>
    </source>
</evidence>
<dbReference type="SMART" id="SM00331">
    <property type="entry name" value="PP2C_SIG"/>
    <property type="match status" value="1"/>
</dbReference>
<evidence type="ECO:0000313" key="4">
    <source>
        <dbReference type="EMBL" id="MBY8876165.1"/>
    </source>
</evidence>
<dbReference type="RefSeq" id="WP_222959442.1">
    <property type="nucleotide sequence ID" value="NZ_JAINZZ010000001.1"/>
</dbReference>
<evidence type="ECO:0000313" key="5">
    <source>
        <dbReference type="Proteomes" id="UP000778578"/>
    </source>
</evidence>
<gene>
    <name evidence="4" type="ORF">K7862_00715</name>
</gene>
<dbReference type="SMART" id="SM00065">
    <property type="entry name" value="GAF"/>
    <property type="match status" value="1"/>
</dbReference>
<comment type="caution">
    <text evidence="4">The sequence shown here is derived from an EMBL/GenBank/DDBJ whole genome shotgun (WGS) entry which is preliminary data.</text>
</comment>
<keyword evidence="1" id="KW-0378">Hydrolase</keyword>
<name>A0ABS7Q144_9ACTN</name>
<dbReference type="Gene3D" id="3.30.450.40">
    <property type="match status" value="1"/>
</dbReference>
<organism evidence="4 5">
    <name type="scientific">Actinacidiphila acidipaludis</name>
    <dbReference type="NCBI Taxonomy" id="2873382"/>
    <lineage>
        <taxon>Bacteria</taxon>
        <taxon>Bacillati</taxon>
        <taxon>Actinomycetota</taxon>
        <taxon>Actinomycetes</taxon>
        <taxon>Kitasatosporales</taxon>
        <taxon>Streptomycetaceae</taxon>
        <taxon>Actinacidiphila</taxon>
    </lineage>
</organism>